<evidence type="ECO:0000313" key="3">
    <source>
        <dbReference type="Proteomes" id="UP000241797"/>
    </source>
</evidence>
<proteinExistence type="predicted"/>
<protein>
    <submittedName>
        <fullName evidence="2">Uncharacterized protein</fullName>
    </submittedName>
</protein>
<sequence length="50" mass="6085">MEDMRHITVVVRLIEEVKEKIRNVETKEESKKLKRELFELQKERQAINCS</sequence>
<dbReference type="KEGG" id="vg:54990114"/>
<keyword evidence="3" id="KW-1185">Reference proteome</keyword>
<evidence type="ECO:0000256" key="1">
    <source>
        <dbReference type="SAM" id="Coils"/>
    </source>
</evidence>
<reference evidence="2 3" key="1">
    <citation type="submission" date="2018-03" db="EMBL/GenBank/DDBJ databases">
        <title>Isolation, the biological characteristics and genomics of two new strains of lysate Staphylococcus aureus phage.</title>
        <authorList>
            <person name="Jin X."/>
            <person name="Zhang C."/>
        </authorList>
    </citation>
    <scope>NUCLEOTIDE SEQUENCE [LARGE SCALE GENOMIC DNA]</scope>
</reference>
<dbReference type="Proteomes" id="UP000241797">
    <property type="component" value="Segment"/>
</dbReference>
<dbReference type="RefSeq" id="YP_009799625.1">
    <property type="nucleotide sequence ID" value="NC_047945.1"/>
</dbReference>
<evidence type="ECO:0000313" key="2">
    <source>
        <dbReference type="EMBL" id="AVP40362.1"/>
    </source>
</evidence>
<name>A0A2P1MXS0_9CAUD</name>
<accession>A0A2P1MXS0</accession>
<organism evidence="2 3">
    <name type="scientific">Staphylococcus phage phiSA_BS1</name>
    <dbReference type="NCBI Taxonomy" id="2126734"/>
    <lineage>
        <taxon>Viruses</taxon>
        <taxon>Duplodnaviria</taxon>
        <taxon>Heunggongvirae</taxon>
        <taxon>Uroviricota</taxon>
        <taxon>Caudoviricetes</taxon>
        <taxon>Herelleviridae</taxon>
        <taxon>Twortvirinae</taxon>
        <taxon>Baoshanvirus</taxon>
        <taxon>Baoshanvirus BS1</taxon>
    </lineage>
</organism>
<keyword evidence="1" id="KW-0175">Coiled coil</keyword>
<feature type="coiled-coil region" evidence="1">
    <location>
        <begin position="10"/>
        <end position="50"/>
    </location>
</feature>
<dbReference type="GeneID" id="54990114"/>
<dbReference type="EMBL" id="MH078572">
    <property type="protein sequence ID" value="AVP40362.1"/>
    <property type="molecule type" value="Genomic_DNA"/>
</dbReference>